<keyword evidence="3" id="KW-1185">Reference proteome</keyword>
<dbReference type="Proteomes" id="UP000199009">
    <property type="component" value="Chromosome I"/>
</dbReference>
<evidence type="ECO:0008006" key="4">
    <source>
        <dbReference type="Google" id="ProtNLM"/>
    </source>
</evidence>
<dbReference type="EMBL" id="LT629692">
    <property type="protein sequence ID" value="SDH30599.1"/>
    <property type="molecule type" value="Genomic_DNA"/>
</dbReference>
<accession>A0A1G8BBK5</accession>
<name>A0A1G8BBK5_9MICO</name>
<gene>
    <name evidence="2" type="ORF">SAMN04489810_2749</name>
</gene>
<proteinExistence type="predicted"/>
<evidence type="ECO:0000313" key="2">
    <source>
        <dbReference type="EMBL" id="SDH30599.1"/>
    </source>
</evidence>
<organism evidence="2 3">
    <name type="scientific">Microbacterium pygmaeum</name>
    <dbReference type="NCBI Taxonomy" id="370764"/>
    <lineage>
        <taxon>Bacteria</taxon>
        <taxon>Bacillati</taxon>
        <taxon>Actinomycetota</taxon>
        <taxon>Actinomycetes</taxon>
        <taxon>Micrococcales</taxon>
        <taxon>Microbacteriaceae</taxon>
        <taxon>Microbacterium</taxon>
    </lineage>
</organism>
<dbReference type="STRING" id="370764.SAMN04489810_2749"/>
<evidence type="ECO:0000256" key="1">
    <source>
        <dbReference type="SAM" id="SignalP"/>
    </source>
</evidence>
<dbReference type="AlphaFoldDB" id="A0A1G8BBK5"/>
<keyword evidence="1" id="KW-0732">Signal</keyword>
<reference evidence="2 3" key="1">
    <citation type="submission" date="2016-10" db="EMBL/GenBank/DDBJ databases">
        <authorList>
            <person name="de Groot N.N."/>
        </authorList>
    </citation>
    <scope>NUCLEOTIDE SEQUENCE [LARGE SCALE GENOMIC DNA]</scope>
    <source>
        <strain evidence="2 3">DSM 23142</strain>
    </source>
</reference>
<sequence length="178" mass="18586">MIPRLLPLTVALVLASAALSGCTPQPAPTPTPAGFATEDEAFAAAEETYRAYVDALNQVDLSDPETFEPVYAWTTGEANAGARKTFTQMHADQWTVTGVSEFDNFTPTDFSPSKAAATVTAELCLDVTAVMVTDADGQSVVPSTRKDRQAAIVTFNTSATPSGLAIASSEAKDDSTCG</sequence>
<dbReference type="PROSITE" id="PS51257">
    <property type="entry name" value="PROKAR_LIPOPROTEIN"/>
    <property type="match status" value="1"/>
</dbReference>
<feature type="signal peptide" evidence="1">
    <location>
        <begin position="1"/>
        <end position="20"/>
    </location>
</feature>
<feature type="chain" id="PRO_5039464830" description="Lipoprotein" evidence="1">
    <location>
        <begin position="21"/>
        <end position="178"/>
    </location>
</feature>
<evidence type="ECO:0000313" key="3">
    <source>
        <dbReference type="Proteomes" id="UP000199009"/>
    </source>
</evidence>
<dbReference type="RefSeq" id="WP_091491242.1">
    <property type="nucleotide sequence ID" value="NZ_LT629692.1"/>
</dbReference>
<dbReference type="OrthoDB" id="5077411at2"/>
<protein>
    <recommendedName>
        <fullName evidence="4">Lipoprotein</fullName>
    </recommendedName>
</protein>